<keyword evidence="5" id="KW-0032">Aminotransferase</keyword>
<dbReference type="InterPro" id="IPR006805">
    <property type="entry name" value="Anth_synth_I_N"/>
</dbReference>
<evidence type="ECO:0000313" key="5">
    <source>
        <dbReference type="EMBL" id="QDU37045.1"/>
    </source>
</evidence>
<keyword evidence="6" id="KW-1185">Reference proteome</keyword>
<dbReference type="KEGG" id="mri:Mal4_13480"/>
<dbReference type="RefSeq" id="WP_145367719.1">
    <property type="nucleotide sequence ID" value="NZ_CP036275.1"/>
</dbReference>
<organism evidence="5 6">
    <name type="scientific">Maioricimonas rarisocia</name>
    <dbReference type="NCBI Taxonomy" id="2528026"/>
    <lineage>
        <taxon>Bacteria</taxon>
        <taxon>Pseudomonadati</taxon>
        <taxon>Planctomycetota</taxon>
        <taxon>Planctomycetia</taxon>
        <taxon>Planctomycetales</taxon>
        <taxon>Planctomycetaceae</taxon>
        <taxon>Maioricimonas</taxon>
    </lineage>
</organism>
<dbReference type="EC" id="2.6.1.85" evidence="1"/>
<evidence type="ECO:0000256" key="2">
    <source>
        <dbReference type="ARBA" id="ARBA00022679"/>
    </source>
</evidence>
<dbReference type="AlphaFoldDB" id="A0A517Z3P3"/>
<dbReference type="PANTHER" id="PTHR11236:SF50">
    <property type="entry name" value="AMINODEOXYCHORISMATE SYNTHASE COMPONENT 1"/>
    <property type="match status" value="1"/>
</dbReference>
<evidence type="ECO:0000313" key="6">
    <source>
        <dbReference type="Proteomes" id="UP000320496"/>
    </source>
</evidence>
<dbReference type="InterPro" id="IPR019999">
    <property type="entry name" value="Anth_synth_I-like"/>
</dbReference>
<dbReference type="EMBL" id="CP036275">
    <property type="protein sequence ID" value="QDU37045.1"/>
    <property type="molecule type" value="Genomic_DNA"/>
</dbReference>
<dbReference type="GO" id="GO:0009396">
    <property type="term" value="P:folic acid-containing compound biosynthetic process"/>
    <property type="evidence" value="ECO:0007669"/>
    <property type="project" value="InterPro"/>
</dbReference>
<dbReference type="Pfam" id="PF00425">
    <property type="entry name" value="Chorismate_bind"/>
    <property type="match status" value="1"/>
</dbReference>
<reference evidence="5 6" key="1">
    <citation type="submission" date="2019-02" db="EMBL/GenBank/DDBJ databases">
        <title>Deep-cultivation of Planctomycetes and their phenomic and genomic characterization uncovers novel biology.</title>
        <authorList>
            <person name="Wiegand S."/>
            <person name="Jogler M."/>
            <person name="Boedeker C."/>
            <person name="Pinto D."/>
            <person name="Vollmers J."/>
            <person name="Rivas-Marin E."/>
            <person name="Kohn T."/>
            <person name="Peeters S.H."/>
            <person name="Heuer A."/>
            <person name="Rast P."/>
            <person name="Oberbeckmann S."/>
            <person name="Bunk B."/>
            <person name="Jeske O."/>
            <person name="Meyerdierks A."/>
            <person name="Storesund J.E."/>
            <person name="Kallscheuer N."/>
            <person name="Luecker S."/>
            <person name="Lage O.M."/>
            <person name="Pohl T."/>
            <person name="Merkel B.J."/>
            <person name="Hornburger P."/>
            <person name="Mueller R.-W."/>
            <person name="Bruemmer F."/>
            <person name="Labrenz M."/>
            <person name="Spormann A.M."/>
            <person name="Op den Camp H."/>
            <person name="Overmann J."/>
            <person name="Amann R."/>
            <person name="Jetten M.S.M."/>
            <person name="Mascher T."/>
            <person name="Medema M.H."/>
            <person name="Devos D.P."/>
            <person name="Kaster A.-K."/>
            <person name="Ovreas L."/>
            <person name="Rohde M."/>
            <person name="Galperin M.Y."/>
            <person name="Jogler C."/>
        </authorList>
    </citation>
    <scope>NUCLEOTIDE SEQUENCE [LARGE SCALE GENOMIC DNA]</scope>
    <source>
        <strain evidence="5 6">Mal4</strain>
    </source>
</reference>
<proteinExistence type="predicted"/>
<dbReference type="Pfam" id="PF04715">
    <property type="entry name" value="Anth_synt_I_N"/>
    <property type="match status" value="1"/>
</dbReference>
<dbReference type="PRINTS" id="PR00095">
    <property type="entry name" value="ANTSNTHASEI"/>
</dbReference>
<accession>A0A517Z3P3</accession>
<dbReference type="NCBIfam" id="TIGR00553">
    <property type="entry name" value="pabB"/>
    <property type="match status" value="1"/>
</dbReference>
<dbReference type="OrthoDB" id="9803598at2"/>
<dbReference type="Proteomes" id="UP000320496">
    <property type="component" value="Chromosome"/>
</dbReference>
<dbReference type="InterPro" id="IPR015890">
    <property type="entry name" value="Chorismate_C"/>
</dbReference>
<feature type="domain" description="Anthranilate synthase component I N-terminal" evidence="4">
    <location>
        <begin position="18"/>
        <end position="138"/>
    </location>
</feature>
<dbReference type="Gene3D" id="3.60.120.10">
    <property type="entry name" value="Anthranilate synthase"/>
    <property type="match status" value="1"/>
</dbReference>
<sequence>MTFPLVQPLTSVPDVGEALLAFADQPGLLLLDSAAREEPRGRYSFLTADPWEIVQLESVRFGDDPFARLRELTKQFAATTVPDLPPFQGGAAGLLGYELGGAWERLPSPAHDEFALPHLCVGLYDWVLAWDHFSGQAWIIAHGWPETDLSARDRRARQRIGDVQKRLSGRSVPAAATSAPVRLQAPLHPLPDVDGVTSNFTRDKYLATVERVIEYIRAGDIFQANLSQRLTAPAPVSPVELYLQSRRQNPAPFAGYFACDDWAVISASPERFLQVEEDVVSTRPIKGTRGRRSRPEADLYTRDALRESEKDRAENTMIVDLLRNDLSRVCLPGTIEVPQLCVVETYETVQHLVSEVRGRLRPGHDFWDLLQATFPGGSITGAPKIRAMEIITELEQVARGAYCGSLFYCGFDGRADSSILIRTITQRGGWLQFPVGGGVIVQSDPESEYEETLTKARGMLRTLAAARAESRR</sequence>
<dbReference type="SUPFAM" id="SSF56322">
    <property type="entry name" value="ADC synthase"/>
    <property type="match status" value="1"/>
</dbReference>
<keyword evidence="2 5" id="KW-0808">Transferase</keyword>
<evidence type="ECO:0000259" key="4">
    <source>
        <dbReference type="Pfam" id="PF04715"/>
    </source>
</evidence>
<evidence type="ECO:0000256" key="1">
    <source>
        <dbReference type="ARBA" id="ARBA00013139"/>
    </source>
</evidence>
<feature type="domain" description="Chorismate-utilising enzyme C-terminal" evidence="3">
    <location>
        <begin position="202"/>
        <end position="455"/>
    </location>
</feature>
<protein>
    <recommendedName>
        <fullName evidence="1">aminodeoxychorismate synthase</fullName>
        <ecNumber evidence="1">2.6.1.85</ecNumber>
    </recommendedName>
</protein>
<dbReference type="GO" id="GO:0046820">
    <property type="term" value="F:4-amino-4-deoxychorismate synthase activity"/>
    <property type="evidence" value="ECO:0007669"/>
    <property type="project" value="UniProtKB-EC"/>
</dbReference>
<dbReference type="InterPro" id="IPR005801">
    <property type="entry name" value="ADC_synthase"/>
</dbReference>
<name>A0A517Z3P3_9PLAN</name>
<dbReference type="PANTHER" id="PTHR11236">
    <property type="entry name" value="AMINOBENZOATE/ANTHRANILATE SYNTHASE"/>
    <property type="match status" value="1"/>
</dbReference>
<evidence type="ECO:0000259" key="3">
    <source>
        <dbReference type="Pfam" id="PF00425"/>
    </source>
</evidence>
<gene>
    <name evidence="5" type="primary">pabB</name>
    <name evidence="5" type="ORF">Mal4_13480</name>
</gene>
<dbReference type="InterPro" id="IPR005802">
    <property type="entry name" value="ADC_synth_comp_1"/>
</dbReference>
<dbReference type="GO" id="GO:0000162">
    <property type="term" value="P:L-tryptophan biosynthetic process"/>
    <property type="evidence" value="ECO:0007669"/>
    <property type="project" value="TreeGrafter"/>
</dbReference>